<dbReference type="SMART" id="SM00112">
    <property type="entry name" value="CA"/>
    <property type="match status" value="5"/>
</dbReference>
<evidence type="ECO:0000256" key="10">
    <source>
        <dbReference type="SAM" id="SignalP"/>
    </source>
</evidence>
<dbReference type="InterPro" id="IPR050174">
    <property type="entry name" value="Protocadherin/Cadherin-CA"/>
</dbReference>
<dbReference type="InterPro" id="IPR015919">
    <property type="entry name" value="Cadherin-like_sf"/>
</dbReference>
<dbReference type="GO" id="GO:0005509">
    <property type="term" value="F:calcium ion binding"/>
    <property type="evidence" value="ECO:0007669"/>
    <property type="project" value="UniProtKB-UniRule"/>
</dbReference>
<dbReference type="PROSITE" id="PS50268">
    <property type="entry name" value="CADHERIN_2"/>
    <property type="match status" value="6"/>
</dbReference>
<feature type="domain" description="Cadherin" evidence="11">
    <location>
        <begin position="139"/>
        <end position="244"/>
    </location>
</feature>
<evidence type="ECO:0000256" key="8">
    <source>
        <dbReference type="PROSITE-ProRule" id="PRU00043"/>
    </source>
</evidence>
<evidence type="ECO:0000256" key="5">
    <source>
        <dbReference type="ARBA" id="ARBA00022989"/>
    </source>
</evidence>
<comment type="caution">
    <text evidence="12">The sequence shown here is derived from an EMBL/GenBank/DDBJ whole genome shotgun (WGS) entry which is preliminary data.</text>
</comment>
<organism evidence="12 13">
    <name type="scientific">Rotaria magnacalcarata</name>
    <dbReference type="NCBI Taxonomy" id="392030"/>
    <lineage>
        <taxon>Eukaryota</taxon>
        <taxon>Metazoa</taxon>
        <taxon>Spiralia</taxon>
        <taxon>Gnathifera</taxon>
        <taxon>Rotifera</taxon>
        <taxon>Eurotatoria</taxon>
        <taxon>Bdelloidea</taxon>
        <taxon>Philodinida</taxon>
        <taxon>Philodinidae</taxon>
        <taxon>Rotaria</taxon>
    </lineage>
</organism>
<feature type="signal peptide" evidence="10">
    <location>
        <begin position="1"/>
        <end position="19"/>
    </location>
</feature>
<dbReference type="PANTHER" id="PTHR24028:SF146">
    <property type="entry name" value="CADHERIN 96CB, ISOFORM D-RELATED"/>
    <property type="match status" value="1"/>
</dbReference>
<dbReference type="GO" id="GO:0005886">
    <property type="term" value="C:plasma membrane"/>
    <property type="evidence" value="ECO:0007669"/>
    <property type="project" value="InterPro"/>
</dbReference>
<dbReference type="Pfam" id="PF00028">
    <property type="entry name" value="Cadherin"/>
    <property type="match status" value="4"/>
</dbReference>
<dbReference type="EMBL" id="CAJNOV010005013">
    <property type="protein sequence ID" value="CAF1195732.1"/>
    <property type="molecule type" value="Genomic_DNA"/>
</dbReference>
<proteinExistence type="predicted"/>
<keyword evidence="7" id="KW-0325">Glycoprotein</keyword>
<dbReference type="InterPro" id="IPR002126">
    <property type="entry name" value="Cadherin-like_dom"/>
</dbReference>
<keyword evidence="2 9" id="KW-0812">Transmembrane</keyword>
<reference evidence="12" key="1">
    <citation type="submission" date="2021-02" db="EMBL/GenBank/DDBJ databases">
        <authorList>
            <person name="Nowell W R."/>
        </authorList>
    </citation>
    <scope>NUCLEOTIDE SEQUENCE</scope>
</reference>
<evidence type="ECO:0000256" key="4">
    <source>
        <dbReference type="ARBA" id="ARBA00022837"/>
    </source>
</evidence>
<feature type="domain" description="Cadherin" evidence="11">
    <location>
        <begin position="358"/>
        <end position="465"/>
    </location>
</feature>
<keyword evidence="3" id="KW-0677">Repeat</keyword>
<dbReference type="Proteomes" id="UP000663855">
    <property type="component" value="Unassembled WGS sequence"/>
</dbReference>
<dbReference type="CDD" id="cd11304">
    <property type="entry name" value="Cadherin_repeat"/>
    <property type="match status" value="6"/>
</dbReference>
<evidence type="ECO:0000256" key="2">
    <source>
        <dbReference type="ARBA" id="ARBA00022692"/>
    </source>
</evidence>
<feature type="domain" description="Cadherin" evidence="11">
    <location>
        <begin position="579"/>
        <end position="702"/>
    </location>
</feature>
<protein>
    <recommendedName>
        <fullName evidence="11">Cadherin domain-containing protein</fullName>
    </recommendedName>
</protein>
<keyword evidence="4 8" id="KW-0106">Calcium</keyword>
<evidence type="ECO:0000256" key="3">
    <source>
        <dbReference type="ARBA" id="ARBA00022737"/>
    </source>
</evidence>
<name>A0A814W128_9BILA</name>
<dbReference type="Gene3D" id="2.60.40.60">
    <property type="entry name" value="Cadherins"/>
    <property type="match status" value="7"/>
</dbReference>
<evidence type="ECO:0000256" key="1">
    <source>
        <dbReference type="ARBA" id="ARBA00004167"/>
    </source>
</evidence>
<dbReference type="FunFam" id="2.60.40.60:FF:000092">
    <property type="entry name" value="Protocadherin 8"/>
    <property type="match status" value="1"/>
</dbReference>
<evidence type="ECO:0000256" key="7">
    <source>
        <dbReference type="ARBA" id="ARBA00023180"/>
    </source>
</evidence>
<dbReference type="AlphaFoldDB" id="A0A814W128"/>
<evidence type="ECO:0000313" key="13">
    <source>
        <dbReference type="Proteomes" id="UP000663855"/>
    </source>
</evidence>
<feature type="chain" id="PRO_5032907312" description="Cadherin domain-containing protein" evidence="10">
    <location>
        <begin position="20"/>
        <end position="1023"/>
    </location>
</feature>
<comment type="subcellular location">
    <subcellularLocation>
        <location evidence="1">Membrane</location>
        <topology evidence="1">Single-pass membrane protein</topology>
    </subcellularLocation>
</comment>
<gene>
    <name evidence="12" type="ORF">CJN711_LOCUS11752</name>
</gene>
<dbReference type="FunFam" id="2.60.40.60:FF:000015">
    <property type="entry name" value="FAT atypical cadherin 1"/>
    <property type="match status" value="1"/>
</dbReference>
<dbReference type="PRINTS" id="PR00205">
    <property type="entry name" value="CADHERIN"/>
</dbReference>
<evidence type="ECO:0000256" key="9">
    <source>
        <dbReference type="SAM" id="Phobius"/>
    </source>
</evidence>
<evidence type="ECO:0000256" key="6">
    <source>
        <dbReference type="ARBA" id="ARBA00023136"/>
    </source>
</evidence>
<dbReference type="InterPro" id="IPR020894">
    <property type="entry name" value="Cadherin_CS"/>
</dbReference>
<feature type="domain" description="Cadherin" evidence="11">
    <location>
        <begin position="254"/>
        <end position="348"/>
    </location>
</feature>
<evidence type="ECO:0000313" key="12">
    <source>
        <dbReference type="EMBL" id="CAF1195732.1"/>
    </source>
</evidence>
<dbReference type="SUPFAM" id="SSF49313">
    <property type="entry name" value="Cadherin-like"/>
    <property type="match status" value="6"/>
</dbReference>
<feature type="domain" description="Cadherin" evidence="11">
    <location>
        <begin position="466"/>
        <end position="573"/>
    </location>
</feature>
<accession>A0A814W128</accession>
<dbReference type="PANTHER" id="PTHR24028">
    <property type="entry name" value="CADHERIN-87A"/>
    <property type="match status" value="1"/>
</dbReference>
<dbReference type="GO" id="GO:0007156">
    <property type="term" value="P:homophilic cell adhesion via plasma membrane adhesion molecules"/>
    <property type="evidence" value="ECO:0007669"/>
    <property type="project" value="InterPro"/>
</dbReference>
<feature type="domain" description="Cadherin" evidence="11">
    <location>
        <begin position="58"/>
        <end position="138"/>
    </location>
</feature>
<dbReference type="FunFam" id="2.60.40.60:FF:000020">
    <property type="entry name" value="Dachsous cadherin-related 1b"/>
    <property type="match status" value="1"/>
</dbReference>
<keyword evidence="6 9" id="KW-0472">Membrane</keyword>
<evidence type="ECO:0000259" key="11">
    <source>
        <dbReference type="PROSITE" id="PS50268"/>
    </source>
</evidence>
<keyword evidence="10" id="KW-0732">Signal</keyword>
<sequence>MPSSIFILLILVMFSCCYCQQQDDHLLIRSIEKLPVHTEVINLRRLLFPNNISDIKTIDFSLAKRDEFPYMYFLINHSSQGILTIRKEIDRDELCRLRHCRCDTWCDLELEIIVDREGFNIELITIRIIDRNDHKPVFLKNQINLTIVENAPIGAMIKLEAAVDHDQGPNSIIGYSLISSKSLPFSLLYNLIRGDLSLVVEQVLDRELISSYKFDIIARDGDNQTGILHVLVTIDDINDSPPKFEQLIYVLNNISESISIDSIISRVHAIDDDDGVNGEINYYLISQDNCFHVDAVTGDIHVRCLLDYETQTIHRLEIEARDRGEGYKTDFCTVLIHVLDENDNAPIIDIYSHDIQTDMNSLTIFLNESLPINSLILSLSIIDRDSDDNARVTWKLDPLSLIPFELIRLTESTGELRTKTLLDYEHISQYNLTLEAHDHGRPFSKSTHLNVYIIILDENDNIPTFQENNMTATITEHVKLISQDGYEIFHLHALDYDHGLNGEVVYSIINNENNVFRIDSNTGIIRALIEFDKKQQDKYILQVKAQDKGQPSLSSQGTITFTVISQNEYSPECDINNNNNNNISWSILENSEYGTIIGMLSCRDDDKDLPNGEISVYPQWFPEGKIDDQNKYMIPFEIMTTKSNITESTLLIIISVNGSVDREMFSFYALTLVISDHGNPSRSTNISIEIEILDENDHCPQLNIESSFIMINRDVTQSYFLINLVAFDLDIGSNGNITFELSPETSPLFTNLYPNGTLIVETDSYLITDDSLVLLHVQIRDHGQPMPCLIVETLRLFIGTNRTNWVTVAKKHNYDDRSLSLPTEGFQQGKRMAHAYSISSSSRSSPIFQFSSSISLLSARKQILLVFIGSSIIMFIVVLTMVLCFIDCVHKAAKEKKHNLAMTKANSISNNSSTPLTNTKHNFNSLSTEKKTFYKDSSSTNHYKSLIPTTKTKPITKISSSTSYSSSSIDSTTRANTAHNRAITNTFTYVALNTSDDFMPVDFDDNINSNVDDKRFELMMTTV</sequence>
<keyword evidence="5 9" id="KW-1133">Transmembrane helix</keyword>
<feature type="transmembrane region" description="Helical" evidence="9">
    <location>
        <begin position="863"/>
        <end position="886"/>
    </location>
</feature>
<dbReference type="PROSITE" id="PS00232">
    <property type="entry name" value="CADHERIN_1"/>
    <property type="match status" value="4"/>
</dbReference>